<comment type="caution">
    <text evidence="1">The sequence shown here is derived from an EMBL/GenBank/DDBJ whole genome shotgun (WGS) entry which is preliminary data.</text>
</comment>
<organism evidence="1 2">
    <name type="scientific">Henosepilachna vigintioctopunctata</name>
    <dbReference type="NCBI Taxonomy" id="420089"/>
    <lineage>
        <taxon>Eukaryota</taxon>
        <taxon>Metazoa</taxon>
        <taxon>Ecdysozoa</taxon>
        <taxon>Arthropoda</taxon>
        <taxon>Hexapoda</taxon>
        <taxon>Insecta</taxon>
        <taxon>Pterygota</taxon>
        <taxon>Neoptera</taxon>
        <taxon>Endopterygota</taxon>
        <taxon>Coleoptera</taxon>
        <taxon>Polyphaga</taxon>
        <taxon>Cucujiformia</taxon>
        <taxon>Coccinelloidea</taxon>
        <taxon>Coccinellidae</taxon>
        <taxon>Epilachninae</taxon>
        <taxon>Epilachnini</taxon>
        <taxon>Henosepilachna</taxon>
    </lineage>
</organism>
<evidence type="ECO:0000313" key="1">
    <source>
        <dbReference type="EMBL" id="KAK9888251.1"/>
    </source>
</evidence>
<protein>
    <submittedName>
        <fullName evidence="1">Uncharacterized protein</fullName>
    </submittedName>
</protein>
<gene>
    <name evidence="1" type="ORF">WA026_000515</name>
</gene>
<sequence length="314" mass="35800">MKARRLALLEVESVSSSPSEYSATRLLRSVQPCNLTKRSQFLYTMATLPRRQSGNKLPEYKDYVNFVSAYRNGKKEEDVTDGQPIVLTINTRINSPEPISHGRTCESYSEFLGKTKHKKFGPVKPPICSRETTNAPAKKTVKTEIFLEINNDSVDNGSCQTNNYSVGKAIRQFENHNGHKELKRTQSSSSVEAKKKLFEEKTTNKNQPVRVSSPFQQNTVQGIKSELNNVLNKPVNLEIPNKEVVNGNKKIFDQLNRENQALPDKITHVTPPPIFTKKNIDISFNSVDSDDCREITKVFWHENEWRMKKLKDLS</sequence>
<keyword evidence="2" id="KW-1185">Reference proteome</keyword>
<dbReference type="Proteomes" id="UP001431783">
    <property type="component" value="Unassembled WGS sequence"/>
</dbReference>
<name>A0AAW1UXU1_9CUCU</name>
<reference evidence="1 2" key="1">
    <citation type="submission" date="2023-03" db="EMBL/GenBank/DDBJ databases">
        <title>Genome insight into feeding habits of ladybird beetles.</title>
        <authorList>
            <person name="Li H.-S."/>
            <person name="Huang Y.-H."/>
            <person name="Pang H."/>
        </authorList>
    </citation>
    <scope>NUCLEOTIDE SEQUENCE [LARGE SCALE GENOMIC DNA]</scope>
    <source>
        <strain evidence="1">SYSU_2023b</strain>
        <tissue evidence="1">Whole body</tissue>
    </source>
</reference>
<dbReference type="EMBL" id="JARQZJ010000121">
    <property type="protein sequence ID" value="KAK9888251.1"/>
    <property type="molecule type" value="Genomic_DNA"/>
</dbReference>
<dbReference type="AlphaFoldDB" id="A0AAW1UXU1"/>
<accession>A0AAW1UXU1</accession>
<proteinExistence type="predicted"/>
<evidence type="ECO:0000313" key="2">
    <source>
        <dbReference type="Proteomes" id="UP001431783"/>
    </source>
</evidence>